<dbReference type="EMBL" id="JXCE01000046">
    <property type="protein sequence ID" value="KPA43259.1"/>
    <property type="molecule type" value="Genomic_DNA"/>
</dbReference>
<sequence>MSSAATVSSGANSRASSVASSSSKRSTESSDEDRPKKHSKSQHSPVPLRLEAPLLKDFTKEYGLPKTQFAWGARPKSPSEESFDEDETATPPSVPNCYSKLPNSGRNARHPASHIPASYFRDRAIMSRQLEHAPIAQIRPRLQASSRNKSRKRSLLDFPVEIREEIYRGLLVSHKPVPVYDGWKRVYVREKPCLDINILMVCKKIFNEAIGVLYGENTFLYRLRDAPTQSQTMINIQELAQSNAYVPERGHRETYTVMFGGDQIRAEAFHEPGTINIKKYACLFRYITLQADHNRYKSYTQEFMADAIKMFAQEPCKTNIHTLTIIFSPQYIQGNFTFVDWFDSKSALVSALKAVCCEIIRIKIWNKHLNEGVGVSSSELFLRAHQLRFFRQLEYQKVQEEKRMKKRLQDGKPLTESKRHRPDIWAGDWKMEKLRFRRLREITSRLERLRPCVLEACKKHLEPDVKRRGDLGDAHEDDDEDDENWFAFFLDEATGSEAEEDTDEDLDGEFAALSDDNDSDYEA</sequence>
<feature type="region of interest" description="Disordered" evidence="1">
    <location>
        <begin position="1"/>
        <end position="52"/>
    </location>
</feature>
<feature type="region of interest" description="Disordered" evidence="1">
    <location>
        <begin position="69"/>
        <end position="113"/>
    </location>
</feature>
<accession>A0A0M9EZU1</accession>
<feature type="compositionally biased region" description="Acidic residues" evidence="1">
    <location>
        <begin position="497"/>
        <end position="508"/>
    </location>
</feature>
<evidence type="ECO:0000313" key="2">
    <source>
        <dbReference type="EMBL" id="KPA43259.1"/>
    </source>
</evidence>
<keyword evidence="3" id="KW-1185">Reference proteome</keyword>
<comment type="caution">
    <text evidence="2">The sequence shown here is derived from an EMBL/GenBank/DDBJ whole genome shotgun (WGS) entry which is preliminary data.</text>
</comment>
<dbReference type="Proteomes" id="UP000037904">
    <property type="component" value="Unassembled WGS sequence"/>
</dbReference>
<feature type="compositionally biased region" description="Low complexity" evidence="1">
    <location>
        <begin position="8"/>
        <end position="24"/>
    </location>
</feature>
<dbReference type="AlphaFoldDB" id="A0A0M9EZU1"/>
<evidence type="ECO:0000313" key="3">
    <source>
        <dbReference type="Proteomes" id="UP000037904"/>
    </source>
</evidence>
<evidence type="ECO:0000256" key="1">
    <source>
        <dbReference type="SAM" id="MobiDB-lite"/>
    </source>
</evidence>
<gene>
    <name evidence="2" type="ORF">FLAG1_03839</name>
</gene>
<organism evidence="2 3">
    <name type="scientific">Fusarium langsethiae</name>
    <dbReference type="NCBI Taxonomy" id="179993"/>
    <lineage>
        <taxon>Eukaryota</taxon>
        <taxon>Fungi</taxon>
        <taxon>Dikarya</taxon>
        <taxon>Ascomycota</taxon>
        <taxon>Pezizomycotina</taxon>
        <taxon>Sordariomycetes</taxon>
        <taxon>Hypocreomycetidae</taxon>
        <taxon>Hypocreales</taxon>
        <taxon>Nectriaceae</taxon>
        <taxon>Fusarium</taxon>
    </lineage>
</organism>
<name>A0A0M9EZU1_FUSLA</name>
<feature type="region of interest" description="Disordered" evidence="1">
    <location>
        <begin position="494"/>
        <end position="523"/>
    </location>
</feature>
<feature type="compositionally biased region" description="Basic and acidic residues" evidence="1">
    <location>
        <begin position="25"/>
        <end position="35"/>
    </location>
</feature>
<reference evidence="2 3" key="1">
    <citation type="submission" date="2015-04" db="EMBL/GenBank/DDBJ databases">
        <title>The draft genome sequence of Fusarium langsethiae, a T-2/HT-2 mycotoxin producer.</title>
        <authorList>
            <person name="Lysoe E."/>
            <person name="Divon H.H."/>
            <person name="Terzi V."/>
            <person name="Orru L."/>
            <person name="Lamontanara A."/>
            <person name="Kolseth A.-K."/>
            <person name="Frandsen R.J."/>
            <person name="Nielsen K."/>
            <person name="Thrane U."/>
        </authorList>
    </citation>
    <scope>NUCLEOTIDE SEQUENCE [LARGE SCALE GENOMIC DNA]</scope>
    <source>
        <strain evidence="2 3">Fl201059</strain>
    </source>
</reference>
<protein>
    <submittedName>
        <fullName evidence="2">Uncharacterized protein</fullName>
    </submittedName>
</protein>
<proteinExistence type="predicted"/>